<dbReference type="EC" id="2.7.7.82" evidence="1"/>
<dbReference type="STRING" id="1777143.AWB82_04997"/>
<dbReference type="AlphaFoldDB" id="A0A158C567"/>
<dbReference type="InterPro" id="IPR020039">
    <property type="entry name" value="PseF"/>
</dbReference>
<dbReference type="CDD" id="cd02513">
    <property type="entry name" value="CMP-NeuAc_Synthase"/>
    <property type="match status" value="1"/>
</dbReference>
<dbReference type="InterPro" id="IPR029044">
    <property type="entry name" value="Nucleotide-diphossugar_trans"/>
</dbReference>
<keyword evidence="1" id="KW-0808">Transferase</keyword>
<dbReference type="EMBL" id="FCOJ02000042">
    <property type="protein sequence ID" value="SAK77420.1"/>
    <property type="molecule type" value="Genomic_DNA"/>
</dbReference>
<name>A0A158C567_9BURK</name>
<organism evidence="1 2">
    <name type="scientific">Caballeronia glebae</name>
    <dbReference type="NCBI Taxonomy" id="1777143"/>
    <lineage>
        <taxon>Bacteria</taxon>
        <taxon>Pseudomonadati</taxon>
        <taxon>Pseudomonadota</taxon>
        <taxon>Betaproteobacteria</taxon>
        <taxon>Burkholderiales</taxon>
        <taxon>Burkholderiaceae</taxon>
        <taxon>Caballeronia</taxon>
    </lineage>
</organism>
<sequence>MTTVAVIPARGGSKRIPGKNTKLFSGKPIIGWSIEAAARAECFDRIVVSTDCARIAEIACAFGAEVPFMRPVELADDHAPTISVMKHALSSLGWEAGDLACCIYATAPFLLADDLALGLETLRTSKADFAVSVTTFPYPIQRALRISAERRLAMFDPQNYLVRSQDLEETYHDAAQFYWGTAEAFVASRAILGEGTVPVEIPRHRAQDIDTPEDWIQAEAMHTALINLGMGNAHRLSC</sequence>
<proteinExistence type="predicted"/>
<protein>
    <submittedName>
        <fullName evidence="1">CMP-N,N'-diacetyllegionaminic acid synthase</fullName>
        <ecNumber evidence="1">2.7.7.82</ecNumber>
    </submittedName>
</protein>
<evidence type="ECO:0000313" key="1">
    <source>
        <dbReference type="EMBL" id="SAK77420.1"/>
    </source>
</evidence>
<dbReference type="Pfam" id="PF02348">
    <property type="entry name" value="CTP_transf_3"/>
    <property type="match status" value="1"/>
</dbReference>
<dbReference type="NCBIfam" id="TIGR03584">
    <property type="entry name" value="PseF"/>
    <property type="match status" value="1"/>
</dbReference>
<accession>A0A158C567</accession>
<evidence type="ECO:0000313" key="2">
    <source>
        <dbReference type="Proteomes" id="UP000054596"/>
    </source>
</evidence>
<keyword evidence="2" id="KW-1185">Reference proteome</keyword>
<dbReference type="Gene3D" id="3.90.550.10">
    <property type="entry name" value="Spore Coat Polysaccharide Biosynthesis Protein SpsA, Chain A"/>
    <property type="match status" value="1"/>
</dbReference>
<dbReference type="RefSeq" id="WP_086971995.1">
    <property type="nucleotide sequence ID" value="NZ_FCOJ02000042.1"/>
</dbReference>
<keyword evidence="1" id="KW-0548">Nucleotidyltransferase</keyword>
<dbReference type="SUPFAM" id="SSF53448">
    <property type="entry name" value="Nucleotide-diphospho-sugar transferases"/>
    <property type="match status" value="1"/>
</dbReference>
<dbReference type="PANTHER" id="PTHR21485:SF6">
    <property type="entry name" value="N-ACYLNEURAMINATE CYTIDYLYLTRANSFERASE-RELATED"/>
    <property type="match status" value="1"/>
</dbReference>
<dbReference type="PANTHER" id="PTHR21485">
    <property type="entry name" value="HAD SUPERFAMILY MEMBERS CMAS AND KDSC"/>
    <property type="match status" value="1"/>
</dbReference>
<dbReference type="InterPro" id="IPR003329">
    <property type="entry name" value="Cytidylyl_trans"/>
</dbReference>
<dbReference type="OrthoDB" id="9805604at2"/>
<dbReference type="GO" id="GO:0008781">
    <property type="term" value="F:N-acylneuraminate cytidylyltransferase activity"/>
    <property type="evidence" value="ECO:0007669"/>
    <property type="project" value="TreeGrafter"/>
</dbReference>
<dbReference type="InterPro" id="IPR050793">
    <property type="entry name" value="CMP-NeuNAc_synthase"/>
</dbReference>
<gene>
    <name evidence="1" type="primary">neuA</name>
    <name evidence="1" type="ORF">AWB82_04997</name>
</gene>
<dbReference type="Proteomes" id="UP000054596">
    <property type="component" value="Unassembled WGS sequence"/>
</dbReference>
<comment type="caution">
    <text evidence="1">The sequence shown here is derived from an EMBL/GenBank/DDBJ whole genome shotgun (WGS) entry which is preliminary data.</text>
</comment>
<reference evidence="1" key="1">
    <citation type="submission" date="2016-01" db="EMBL/GenBank/DDBJ databases">
        <authorList>
            <person name="Peeters C."/>
        </authorList>
    </citation>
    <scope>NUCLEOTIDE SEQUENCE [LARGE SCALE GENOMIC DNA]</scope>
    <source>
        <strain evidence="1">LMG 29325</strain>
    </source>
</reference>